<evidence type="ECO:0000313" key="1">
    <source>
        <dbReference type="EMBL" id="QTA85272.1"/>
    </source>
</evidence>
<dbReference type="Proteomes" id="UP000663722">
    <property type="component" value="Chromosome"/>
</dbReference>
<dbReference type="KEGG" id="dmm:dnm_012770"/>
<proteinExistence type="predicted"/>
<dbReference type="EMBL" id="CP061800">
    <property type="protein sequence ID" value="QTA85272.1"/>
    <property type="molecule type" value="Genomic_DNA"/>
</dbReference>
<protein>
    <submittedName>
        <fullName evidence="1">Uncharacterized protein</fullName>
    </submittedName>
</protein>
<sequence>MSYQFGISLDIPHVLLRKRFFDLLMIRNSEKSYRISGIILSHSWESIYSFTFRRAVPLFVSSDFTGTA</sequence>
<reference evidence="1" key="1">
    <citation type="journal article" date="2021" name="Microb. Physiol.">
        <title>Proteogenomic Insights into the Physiology of Marine, Sulfate-Reducing, Filamentous Desulfonema limicola and Desulfonema magnum.</title>
        <authorList>
            <person name="Schnaars V."/>
            <person name="Wohlbrand L."/>
            <person name="Scheve S."/>
            <person name="Hinrichs C."/>
            <person name="Reinhardt R."/>
            <person name="Rabus R."/>
        </authorList>
    </citation>
    <scope>NUCLEOTIDE SEQUENCE</scope>
    <source>
        <strain evidence="1">4be13</strain>
    </source>
</reference>
<organism evidence="1 2">
    <name type="scientific">Desulfonema magnum</name>
    <dbReference type="NCBI Taxonomy" id="45655"/>
    <lineage>
        <taxon>Bacteria</taxon>
        <taxon>Pseudomonadati</taxon>
        <taxon>Thermodesulfobacteriota</taxon>
        <taxon>Desulfobacteria</taxon>
        <taxon>Desulfobacterales</taxon>
        <taxon>Desulfococcaceae</taxon>
        <taxon>Desulfonema</taxon>
    </lineage>
</organism>
<dbReference type="AlphaFoldDB" id="A0A975GL03"/>
<keyword evidence="2" id="KW-1185">Reference proteome</keyword>
<gene>
    <name evidence="1" type="ORF">dnm_012770</name>
</gene>
<accession>A0A975GL03</accession>
<evidence type="ECO:0000313" key="2">
    <source>
        <dbReference type="Proteomes" id="UP000663722"/>
    </source>
</evidence>
<name>A0A975GL03_9BACT</name>